<proteinExistence type="predicted"/>
<name>A0A4V3A373_9LACO</name>
<dbReference type="SUPFAM" id="SSF161098">
    <property type="entry name" value="MetI-like"/>
    <property type="match status" value="1"/>
</dbReference>
<evidence type="ECO:0000256" key="1">
    <source>
        <dbReference type="ARBA" id="ARBA00004429"/>
    </source>
</evidence>
<dbReference type="PANTHER" id="PTHR43357">
    <property type="entry name" value="INNER MEMBRANE ABC TRANSPORTER PERMEASE PROTEIN YDCV"/>
    <property type="match status" value="1"/>
</dbReference>
<evidence type="ECO:0000256" key="2">
    <source>
        <dbReference type="ARBA" id="ARBA00022448"/>
    </source>
</evidence>
<sequence>MAKESTRLPKVILTIIFIYLLLPILATFLYSIATSWVNTVVPEGLTLKWYEQLVLNPDFLSVVVRSLILSTFTTILGLVVFVPVIFYMNIYNQNLKSKMRFITMLPFIIPGIILVTGLIQLYKEVPVPKIIILVMVLSVMSLPLVYQSLTNVFISKDFKSMYEQSQLLGYGPVKSFLLVIIPNIKTGLIVATLLLFTSGFGDYVMTNLFLGGNYVTLKIYMYRLMSTNGNAGSVLTIIYFIMLSILSVILIKTTSKARKG</sequence>
<protein>
    <recommendedName>
        <fullName evidence="9">ABC transmembrane type-1 domain-containing protein</fullName>
    </recommendedName>
</protein>
<dbReference type="Gene3D" id="1.10.3720.10">
    <property type="entry name" value="MetI-like"/>
    <property type="match status" value="1"/>
</dbReference>
<reference evidence="10 11" key="1">
    <citation type="journal article" date="2019" name="Appl. Microbiol. Biotechnol.">
        <title>Uncovering carbohydrate metabolism through a genotype-phenotype association study of 56 lactic acid bacteria genomes.</title>
        <authorList>
            <person name="Buron-Moles G."/>
            <person name="Chailyan A."/>
            <person name="Dolejs I."/>
            <person name="Forster J."/>
            <person name="Miks M.H."/>
        </authorList>
    </citation>
    <scope>NUCLEOTIDE SEQUENCE [LARGE SCALE GENOMIC DNA]</scope>
    <source>
        <strain evidence="10 11">ATCC 29644</strain>
    </source>
</reference>
<evidence type="ECO:0000256" key="6">
    <source>
        <dbReference type="ARBA" id="ARBA00022989"/>
    </source>
</evidence>
<feature type="transmembrane region" description="Helical" evidence="8">
    <location>
        <begin position="101"/>
        <end position="119"/>
    </location>
</feature>
<keyword evidence="4" id="KW-0997">Cell inner membrane</keyword>
<dbReference type="PANTHER" id="PTHR43357:SF4">
    <property type="entry name" value="INNER MEMBRANE ABC TRANSPORTER PERMEASE PROTEIN YDCV"/>
    <property type="match status" value="1"/>
</dbReference>
<evidence type="ECO:0000256" key="7">
    <source>
        <dbReference type="ARBA" id="ARBA00023136"/>
    </source>
</evidence>
<dbReference type="CDD" id="cd06261">
    <property type="entry name" value="TM_PBP2"/>
    <property type="match status" value="1"/>
</dbReference>
<keyword evidence="5 8" id="KW-0812">Transmembrane</keyword>
<feature type="transmembrane region" description="Helical" evidence="8">
    <location>
        <begin position="67"/>
        <end position="89"/>
    </location>
</feature>
<organism evidence="10 11">
    <name type="scientific">Companilactobacillus farciminis</name>
    <dbReference type="NCBI Taxonomy" id="1612"/>
    <lineage>
        <taxon>Bacteria</taxon>
        <taxon>Bacillati</taxon>
        <taxon>Bacillota</taxon>
        <taxon>Bacilli</taxon>
        <taxon>Lactobacillales</taxon>
        <taxon>Lactobacillaceae</taxon>
        <taxon>Companilactobacillus</taxon>
    </lineage>
</organism>
<feature type="transmembrane region" description="Helical" evidence="8">
    <location>
        <begin position="131"/>
        <end position="154"/>
    </location>
</feature>
<feature type="transmembrane region" description="Helical" evidence="8">
    <location>
        <begin position="12"/>
        <end position="33"/>
    </location>
</feature>
<evidence type="ECO:0000256" key="3">
    <source>
        <dbReference type="ARBA" id="ARBA00022475"/>
    </source>
</evidence>
<dbReference type="EMBL" id="PUFN01000009">
    <property type="protein sequence ID" value="TDG73508.1"/>
    <property type="molecule type" value="Genomic_DNA"/>
</dbReference>
<dbReference type="InterPro" id="IPR035906">
    <property type="entry name" value="MetI-like_sf"/>
</dbReference>
<dbReference type="GO" id="GO:0005886">
    <property type="term" value="C:plasma membrane"/>
    <property type="evidence" value="ECO:0007669"/>
    <property type="project" value="UniProtKB-SubCell"/>
</dbReference>
<dbReference type="Proteomes" id="UP000295257">
    <property type="component" value="Unassembled WGS sequence"/>
</dbReference>
<comment type="subcellular location">
    <subcellularLocation>
        <location evidence="1">Cell inner membrane</location>
        <topology evidence="1">Multi-pass membrane protein</topology>
    </subcellularLocation>
</comment>
<keyword evidence="6 8" id="KW-1133">Transmembrane helix</keyword>
<comment type="caution">
    <text evidence="10">The sequence shown here is derived from an EMBL/GenBank/DDBJ whole genome shotgun (WGS) entry which is preliminary data.</text>
</comment>
<keyword evidence="7 8" id="KW-0472">Membrane</keyword>
<keyword evidence="2" id="KW-0813">Transport</keyword>
<evidence type="ECO:0000256" key="5">
    <source>
        <dbReference type="ARBA" id="ARBA00022692"/>
    </source>
</evidence>
<evidence type="ECO:0000313" key="10">
    <source>
        <dbReference type="EMBL" id="TDG73508.1"/>
    </source>
</evidence>
<gene>
    <name evidence="10" type="ORF">C5L30_000447</name>
</gene>
<dbReference type="GO" id="GO:0055085">
    <property type="term" value="P:transmembrane transport"/>
    <property type="evidence" value="ECO:0007669"/>
    <property type="project" value="InterPro"/>
</dbReference>
<evidence type="ECO:0000259" key="9">
    <source>
        <dbReference type="PROSITE" id="PS50928"/>
    </source>
</evidence>
<dbReference type="RefSeq" id="WP_010018176.1">
    <property type="nucleotide sequence ID" value="NZ_PUFN01000009.1"/>
</dbReference>
<dbReference type="AlphaFoldDB" id="A0A4V3A373"/>
<keyword evidence="3" id="KW-1003">Cell membrane</keyword>
<accession>A0A4V3A373</accession>
<feature type="transmembrane region" description="Helical" evidence="8">
    <location>
        <begin position="175"/>
        <end position="196"/>
    </location>
</feature>
<feature type="transmembrane region" description="Helical" evidence="8">
    <location>
        <begin position="231"/>
        <end position="251"/>
    </location>
</feature>
<feature type="domain" description="ABC transmembrane type-1" evidence="9">
    <location>
        <begin position="63"/>
        <end position="250"/>
    </location>
</feature>
<evidence type="ECO:0000256" key="8">
    <source>
        <dbReference type="SAM" id="Phobius"/>
    </source>
</evidence>
<evidence type="ECO:0000256" key="4">
    <source>
        <dbReference type="ARBA" id="ARBA00022519"/>
    </source>
</evidence>
<dbReference type="InterPro" id="IPR000515">
    <property type="entry name" value="MetI-like"/>
</dbReference>
<keyword evidence="11" id="KW-1185">Reference proteome</keyword>
<evidence type="ECO:0000313" key="11">
    <source>
        <dbReference type="Proteomes" id="UP000295257"/>
    </source>
</evidence>
<dbReference type="PROSITE" id="PS50928">
    <property type="entry name" value="ABC_TM1"/>
    <property type="match status" value="1"/>
</dbReference>